<comment type="similarity">
    <text evidence="2">Belongs to the GSP F family.</text>
</comment>
<comment type="caution">
    <text evidence="8">The sequence shown here is derived from an EMBL/GenBank/DDBJ whole genome shotgun (WGS) entry which is preliminary data.</text>
</comment>
<dbReference type="AlphaFoldDB" id="A0A101HHE8"/>
<evidence type="ECO:0000256" key="1">
    <source>
        <dbReference type="ARBA" id="ARBA00004651"/>
    </source>
</evidence>
<protein>
    <submittedName>
        <fullName evidence="8">Type II secretion system protein</fullName>
    </submittedName>
</protein>
<keyword evidence="4" id="KW-0812">Transmembrane</keyword>
<name>A0A101HHE8_9BACT</name>
<dbReference type="GO" id="GO:0005886">
    <property type="term" value="C:plasma membrane"/>
    <property type="evidence" value="ECO:0007669"/>
    <property type="project" value="UniProtKB-SubCell"/>
</dbReference>
<dbReference type="EMBL" id="LGGO01000115">
    <property type="protein sequence ID" value="KUK76693.1"/>
    <property type="molecule type" value="Genomic_DNA"/>
</dbReference>
<dbReference type="PANTHER" id="PTHR30012:SF0">
    <property type="entry name" value="TYPE II SECRETION SYSTEM PROTEIN F-RELATED"/>
    <property type="match status" value="1"/>
</dbReference>
<evidence type="ECO:0000256" key="4">
    <source>
        <dbReference type="ARBA" id="ARBA00022692"/>
    </source>
</evidence>
<accession>A0A101HHE8</accession>
<feature type="non-terminal residue" evidence="8">
    <location>
        <position position="117"/>
    </location>
</feature>
<gene>
    <name evidence="8" type="ORF">XD93_0768</name>
</gene>
<dbReference type="InterPro" id="IPR018076">
    <property type="entry name" value="T2SS_GspF_dom"/>
</dbReference>
<keyword evidence="3" id="KW-1003">Cell membrane</keyword>
<proteinExistence type="inferred from homology"/>
<keyword evidence="6" id="KW-0472">Membrane</keyword>
<evidence type="ECO:0000313" key="8">
    <source>
        <dbReference type="EMBL" id="KUK76693.1"/>
    </source>
</evidence>
<dbReference type="PANTHER" id="PTHR30012">
    <property type="entry name" value="GENERAL SECRETION PATHWAY PROTEIN"/>
    <property type="match status" value="1"/>
</dbReference>
<organism evidence="8 9">
    <name type="scientific">candidate division WS6 bacterium 34_10</name>
    <dbReference type="NCBI Taxonomy" id="1641389"/>
    <lineage>
        <taxon>Bacteria</taxon>
        <taxon>Candidatus Dojkabacteria</taxon>
    </lineage>
</organism>
<evidence type="ECO:0000259" key="7">
    <source>
        <dbReference type="Pfam" id="PF00482"/>
    </source>
</evidence>
<dbReference type="Gene3D" id="1.20.81.30">
    <property type="entry name" value="Type II secretion system (T2SS), domain F"/>
    <property type="match status" value="1"/>
</dbReference>
<dbReference type="InterPro" id="IPR003004">
    <property type="entry name" value="GspF/PilC"/>
</dbReference>
<dbReference type="Proteomes" id="UP000053904">
    <property type="component" value="Unassembled WGS sequence"/>
</dbReference>
<evidence type="ECO:0000256" key="2">
    <source>
        <dbReference type="ARBA" id="ARBA00005745"/>
    </source>
</evidence>
<evidence type="ECO:0000256" key="6">
    <source>
        <dbReference type="ARBA" id="ARBA00023136"/>
    </source>
</evidence>
<feature type="domain" description="Type II secretion system protein GspF" evidence="7">
    <location>
        <begin position="69"/>
        <end position="116"/>
    </location>
</feature>
<sequence>MKTYKYSARTTEGKELKGTLTARDENAVAEILHDRGLVIVDIKETFDFNLESLNQINIGGVPLKEKVIFMRQMATMVSSGLPLTRSLEIMEIQTSNPLFKRVIAEVKSDVESGKGLA</sequence>
<evidence type="ECO:0000256" key="5">
    <source>
        <dbReference type="ARBA" id="ARBA00022989"/>
    </source>
</evidence>
<comment type="subcellular location">
    <subcellularLocation>
        <location evidence="1">Cell membrane</location>
        <topology evidence="1">Multi-pass membrane protein</topology>
    </subcellularLocation>
</comment>
<keyword evidence="5" id="KW-1133">Transmembrane helix</keyword>
<evidence type="ECO:0000313" key="9">
    <source>
        <dbReference type="Proteomes" id="UP000053904"/>
    </source>
</evidence>
<dbReference type="Pfam" id="PF00482">
    <property type="entry name" value="T2SSF"/>
    <property type="match status" value="1"/>
</dbReference>
<reference evidence="9" key="1">
    <citation type="journal article" date="2015" name="MBio">
        <title>Genome-Resolved Metagenomic Analysis Reveals Roles for Candidate Phyla and Other Microbial Community Members in Biogeochemical Transformations in Oil Reservoirs.</title>
        <authorList>
            <person name="Hu P."/>
            <person name="Tom L."/>
            <person name="Singh A."/>
            <person name="Thomas B.C."/>
            <person name="Baker B.J."/>
            <person name="Piceno Y.M."/>
            <person name="Andersen G.L."/>
            <person name="Banfield J.F."/>
        </authorList>
    </citation>
    <scope>NUCLEOTIDE SEQUENCE [LARGE SCALE GENOMIC DNA]</scope>
</reference>
<dbReference type="InterPro" id="IPR042094">
    <property type="entry name" value="T2SS_GspF_sf"/>
</dbReference>
<evidence type="ECO:0000256" key="3">
    <source>
        <dbReference type="ARBA" id="ARBA00022475"/>
    </source>
</evidence>